<dbReference type="GO" id="GO:0046872">
    <property type="term" value="F:metal ion binding"/>
    <property type="evidence" value="ECO:0007669"/>
    <property type="project" value="UniProtKB-KW"/>
</dbReference>
<evidence type="ECO:0000259" key="5">
    <source>
        <dbReference type="PROSITE" id="PS51296"/>
    </source>
</evidence>
<evidence type="ECO:0000256" key="3">
    <source>
        <dbReference type="ARBA" id="ARBA00023004"/>
    </source>
</evidence>
<feature type="domain" description="Rieske" evidence="5">
    <location>
        <begin position="39"/>
        <end position="98"/>
    </location>
</feature>
<comment type="caution">
    <text evidence="6">The sequence shown here is derived from an EMBL/GenBank/DDBJ whole genome shotgun (WGS) entry which is preliminary data.</text>
</comment>
<dbReference type="SUPFAM" id="SSF50022">
    <property type="entry name" value="ISP domain"/>
    <property type="match status" value="1"/>
</dbReference>
<keyword evidence="4" id="KW-0411">Iron-sulfur</keyword>
<dbReference type="PANTHER" id="PTHR40261:SF1">
    <property type="entry name" value="RIESKE DOMAIN-CONTAINING PROTEIN"/>
    <property type="match status" value="1"/>
</dbReference>
<dbReference type="AlphaFoldDB" id="A0A328C428"/>
<dbReference type="Gene3D" id="2.102.10.10">
    <property type="entry name" value="Rieske [2Fe-2S] iron-sulphur domain"/>
    <property type="match status" value="1"/>
</dbReference>
<organism evidence="6 7">
    <name type="scientific">Lujinxingia litoralis</name>
    <dbReference type="NCBI Taxonomy" id="2211119"/>
    <lineage>
        <taxon>Bacteria</taxon>
        <taxon>Deltaproteobacteria</taxon>
        <taxon>Bradymonadales</taxon>
        <taxon>Lujinxingiaceae</taxon>
        <taxon>Lujinxingia</taxon>
    </lineage>
</organism>
<dbReference type="GO" id="GO:0051537">
    <property type="term" value="F:2 iron, 2 sulfur cluster binding"/>
    <property type="evidence" value="ECO:0007669"/>
    <property type="project" value="UniProtKB-KW"/>
</dbReference>
<dbReference type="EMBL" id="QHKO01000008">
    <property type="protein sequence ID" value="RAL20699.1"/>
    <property type="molecule type" value="Genomic_DNA"/>
</dbReference>
<evidence type="ECO:0000256" key="1">
    <source>
        <dbReference type="ARBA" id="ARBA00022714"/>
    </source>
</evidence>
<dbReference type="InterPro" id="IPR036922">
    <property type="entry name" value="Rieske_2Fe-2S_sf"/>
</dbReference>
<dbReference type="PROSITE" id="PS51296">
    <property type="entry name" value="RIESKE"/>
    <property type="match status" value="1"/>
</dbReference>
<dbReference type="OrthoDB" id="9794779at2"/>
<keyword evidence="7" id="KW-1185">Reference proteome</keyword>
<protein>
    <submittedName>
        <fullName evidence="6">(2Fe-2S)-binding protein</fullName>
    </submittedName>
</protein>
<dbReference type="PANTHER" id="PTHR40261">
    <property type="match status" value="1"/>
</dbReference>
<evidence type="ECO:0000256" key="2">
    <source>
        <dbReference type="ARBA" id="ARBA00022723"/>
    </source>
</evidence>
<reference evidence="6 7" key="1">
    <citation type="submission" date="2018-05" db="EMBL/GenBank/DDBJ databases">
        <title>Lujinxingia marina gen. nov. sp. nov., a new facultative anaerobic member of the class Deltaproteobacteria, and proposal of Lujinxingaceae fam. nov.</title>
        <authorList>
            <person name="Li C.-M."/>
        </authorList>
    </citation>
    <scope>NUCLEOTIDE SEQUENCE [LARGE SCALE GENOMIC DNA]</scope>
    <source>
        <strain evidence="6 7">B210</strain>
    </source>
</reference>
<name>A0A328C428_9DELT</name>
<sequence>MPTSRSSTLAILDICDLRHPGDARAFLFTDAHGRPATGFLLRLSPSTLVAFENRCPHWNIPLGDDPSRLFHPAGNVIVCQTHGARFDAHSGLCQTGPCDGQHLTRFTVLPGPEPGQVTIKRSGLSL</sequence>
<gene>
    <name evidence="6" type="ORF">DL240_15385</name>
</gene>
<proteinExistence type="predicted"/>
<dbReference type="RefSeq" id="WP_111730791.1">
    <property type="nucleotide sequence ID" value="NZ_QHKO01000008.1"/>
</dbReference>
<evidence type="ECO:0000313" key="6">
    <source>
        <dbReference type="EMBL" id="RAL20699.1"/>
    </source>
</evidence>
<accession>A0A328C428</accession>
<dbReference type="CDD" id="cd03467">
    <property type="entry name" value="Rieske"/>
    <property type="match status" value="1"/>
</dbReference>
<dbReference type="Pfam" id="PF00355">
    <property type="entry name" value="Rieske"/>
    <property type="match status" value="1"/>
</dbReference>
<dbReference type="Proteomes" id="UP000249169">
    <property type="component" value="Unassembled WGS sequence"/>
</dbReference>
<keyword evidence="2" id="KW-0479">Metal-binding</keyword>
<keyword evidence="3" id="KW-0408">Iron</keyword>
<keyword evidence="1" id="KW-0001">2Fe-2S</keyword>
<evidence type="ECO:0000313" key="7">
    <source>
        <dbReference type="Proteomes" id="UP000249169"/>
    </source>
</evidence>
<evidence type="ECO:0000256" key="4">
    <source>
        <dbReference type="ARBA" id="ARBA00023014"/>
    </source>
</evidence>
<dbReference type="InterPro" id="IPR017941">
    <property type="entry name" value="Rieske_2Fe-2S"/>
</dbReference>